<dbReference type="AlphaFoldDB" id="A0ABD2LY69"/>
<feature type="region of interest" description="Disordered" evidence="1">
    <location>
        <begin position="451"/>
        <end position="484"/>
    </location>
</feature>
<dbReference type="EMBL" id="JBICBT010000221">
    <property type="protein sequence ID" value="KAL3120195.1"/>
    <property type="molecule type" value="Genomic_DNA"/>
</dbReference>
<evidence type="ECO:0000256" key="2">
    <source>
        <dbReference type="SAM" id="SignalP"/>
    </source>
</evidence>
<feature type="chain" id="PRO_5044884492" evidence="2">
    <location>
        <begin position="24"/>
        <end position="610"/>
    </location>
</feature>
<sequence>MLAWLLFAITAFAVVCAPNQTNGFNQSIGLNQTGSNQTGFNTTALNRTNGPITAHIPPGNQVENEPHRINGSNATALNNGDGTNVANGTWPMALIGNNPILDNSLIFTNSTAVAIRHKRSFEWTSVLISLLKGLGGIGTFLLDLGKDIIMMVAKTATEKLLEQAFRKDCESVAKACTSCGWGACHISPGAVASACCREDYSYTCCEKDAAADGEAVSRQLGSKHGSAIAPPPVLKGCQKMQSECPKDCTWGACHPHEGAIGDECCKAGYGFKCCEEIPKKETDCDLLKKRCVRGSGKCFPANGTKGDGCCAADHELVCAQDMSHDQRTAAYPLYGQLWDCAMQGHPDKESLMKCFPQVSGCSEFFCGKYGVKKYFLGVNCQQSDEPRNPVKRMAQEEFPLDLVQPDVVCNEELEENIFGCPKLLGCFLRPHKSLASLKVCMPNDLRKEEQCAEPLPPTEEPPTTAQTSTQKPPDEIPIETGGGGQKPYVDVLDVDNCTNMVKELCNCGYANYAYCVLRVGYARTPCCPNDYDLVCCAKKAKSIDLVRMEFEAQGRLNETYEPHVPPTDITELNSTASPDSATTFCCLRSTVTICAFSAAIAFLLMTNTLP</sequence>
<accession>A0ABD2LY69</accession>
<evidence type="ECO:0000313" key="3">
    <source>
        <dbReference type="EMBL" id="KAL3120195.1"/>
    </source>
</evidence>
<organism evidence="3 4">
    <name type="scientific">Heterodera trifolii</name>
    <dbReference type="NCBI Taxonomy" id="157864"/>
    <lineage>
        <taxon>Eukaryota</taxon>
        <taxon>Metazoa</taxon>
        <taxon>Ecdysozoa</taxon>
        <taxon>Nematoda</taxon>
        <taxon>Chromadorea</taxon>
        <taxon>Rhabditida</taxon>
        <taxon>Tylenchina</taxon>
        <taxon>Tylenchomorpha</taxon>
        <taxon>Tylenchoidea</taxon>
        <taxon>Heteroderidae</taxon>
        <taxon>Heteroderinae</taxon>
        <taxon>Heterodera</taxon>
    </lineage>
</organism>
<comment type="caution">
    <text evidence="3">The sequence shown here is derived from an EMBL/GenBank/DDBJ whole genome shotgun (WGS) entry which is preliminary data.</text>
</comment>
<evidence type="ECO:0000313" key="4">
    <source>
        <dbReference type="Proteomes" id="UP001620626"/>
    </source>
</evidence>
<protein>
    <submittedName>
        <fullName evidence="3">Uncharacterized protein</fullName>
    </submittedName>
</protein>
<gene>
    <name evidence="3" type="ORF">niasHT_008949</name>
</gene>
<evidence type="ECO:0000256" key="1">
    <source>
        <dbReference type="SAM" id="MobiDB-lite"/>
    </source>
</evidence>
<feature type="signal peptide" evidence="2">
    <location>
        <begin position="1"/>
        <end position="23"/>
    </location>
</feature>
<name>A0ABD2LY69_9BILA</name>
<dbReference type="Proteomes" id="UP001620626">
    <property type="component" value="Unassembled WGS sequence"/>
</dbReference>
<keyword evidence="2" id="KW-0732">Signal</keyword>
<keyword evidence="4" id="KW-1185">Reference proteome</keyword>
<proteinExistence type="predicted"/>
<reference evidence="3 4" key="1">
    <citation type="submission" date="2024-10" db="EMBL/GenBank/DDBJ databases">
        <authorList>
            <person name="Kim D."/>
        </authorList>
    </citation>
    <scope>NUCLEOTIDE SEQUENCE [LARGE SCALE GENOMIC DNA]</scope>
    <source>
        <strain evidence="3">BH-2024</strain>
    </source>
</reference>